<dbReference type="Proteomes" id="UP000626109">
    <property type="component" value="Unassembled WGS sequence"/>
</dbReference>
<name>A0A813JJR2_POLGL</name>
<keyword evidence="2" id="KW-0812">Transmembrane</keyword>
<organism evidence="4 5">
    <name type="scientific">Polarella glacialis</name>
    <name type="common">Dinoflagellate</name>
    <dbReference type="NCBI Taxonomy" id="89957"/>
    <lineage>
        <taxon>Eukaryota</taxon>
        <taxon>Sar</taxon>
        <taxon>Alveolata</taxon>
        <taxon>Dinophyceae</taxon>
        <taxon>Suessiales</taxon>
        <taxon>Suessiaceae</taxon>
        <taxon>Polarella</taxon>
    </lineage>
</organism>
<evidence type="ECO:0000313" key="3">
    <source>
        <dbReference type="EMBL" id="CAE8596422.1"/>
    </source>
</evidence>
<dbReference type="AlphaFoldDB" id="A0A813JJR2"/>
<sequence>MKVFQLDLGGTSKETDPTEAPRLTSLAEGDVFLPGSSGSWCPELDANTCNLLLAHQGIRVLDCSVWRTLAPSGQTLLRRLGLREATLAEVAAAVVRLHALHLDEAAKAESLFETLVHPGAAAAWKRQECVLAVLWAGLEAVRAAREQMLTLSSAAAATVLPSGPDPALCASPTFRADPAGLRLRAEELGLVLWMPCRSDCGELLLLRRAPATLLPSFLGVPQAAAPLRAKVFQDNEEGEEQSSEVFEASGGGSVALPFHRPGSSDASLRRLLQREAFLADLGSMQPTFERLDLSAVSNRLVSKPFWEALAETAELRRHAYRVFRECHGWLPDIQVFPPCEGQWQIPGKEICAFFRRAAFEPIAGEGALLYVDAPESCEPLLEMLRIPSRANFESLSMALVRWTEKVPAPMCAPKSLLAALLEKARLEQPPPSLLLRLRGLIHVPGRGIMHADQVVWSADDDFSRKVCELGGTPVLKGIYGESLQAWFCDFLTVHESLWCLNILDALKCLVPLSAGGSKNPSGSSNLPAKVSLAFLRRAYTELAEQLEVTESSPKRPRMDQGLTTSRLSGVAQLFRGVRLLILPQPRGRAWKYLKTGDAYWAVAEDLVTLPCSKFSLSSVYGQGESGNDLRRFFVDVLGVTETLTRQDLVDRIRPPPRRGAVASDVSALASRPPADQRAPSGARADDSDESGDEEDENEDSDEVRAKCWLHIVSFCCCCCCCCCCCSLVLLVLLLPLLSLLLLLLLLLFMLLFGVIAVVVVVVIAAALWCYCCCCY</sequence>
<keyword evidence="6" id="KW-1185">Reference proteome</keyword>
<reference evidence="4" key="1">
    <citation type="submission" date="2021-02" db="EMBL/GenBank/DDBJ databases">
        <authorList>
            <person name="Dougan E. K."/>
            <person name="Rhodes N."/>
            <person name="Thang M."/>
            <person name="Chan C."/>
        </authorList>
    </citation>
    <scope>NUCLEOTIDE SEQUENCE</scope>
</reference>
<comment type="caution">
    <text evidence="4">The sequence shown here is derived from an EMBL/GenBank/DDBJ whole genome shotgun (WGS) entry which is preliminary data.</text>
</comment>
<accession>A0A813JJR2</accession>
<feature type="transmembrane region" description="Helical" evidence="2">
    <location>
        <begin position="708"/>
        <end position="734"/>
    </location>
</feature>
<keyword evidence="2" id="KW-1133">Transmembrane helix</keyword>
<evidence type="ECO:0000313" key="4">
    <source>
        <dbReference type="EMBL" id="CAE8679150.1"/>
    </source>
</evidence>
<gene>
    <name evidence="3" type="ORF">PGLA1383_LOCUS14886</name>
    <name evidence="4" type="ORF">PGLA2088_LOCUS21201</name>
</gene>
<feature type="region of interest" description="Disordered" evidence="1">
    <location>
        <begin position="654"/>
        <end position="697"/>
    </location>
</feature>
<dbReference type="EMBL" id="CAJNNW010025743">
    <property type="protein sequence ID" value="CAE8679150.1"/>
    <property type="molecule type" value="Genomic_DNA"/>
</dbReference>
<dbReference type="Proteomes" id="UP000654075">
    <property type="component" value="Unassembled WGS sequence"/>
</dbReference>
<dbReference type="EMBL" id="CAJNNV010008572">
    <property type="protein sequence ID" value="CAE8596422.1"/>
    <property type="molecule type" value="Genomic_DNA"/>
</dbReference>
<proteinExistence type="predicted"/>
<feature type="transmembrane region" description="Helical" evidence="2">
    <location>
        <begin position="741"/>
        <end position="768"/>
    </location>
</feature>
<dbReference type="OrthoDB" id="498125at2759"/>
<evidence type="ECO:0000256" key="1">
    <source>
        <dbReference type="SAM" id="MobiDB-lite"/>
    </source>
</evidence>
<evidence type="ECO:0000256" key="2">
    <source>
        <dbReference type="SAM" id="Phobius"/>
    </source>
</evidence>
<protein>
    <submittedName>
        <fullName evidence="4">Uncharacterized protein</fullName>
    </submittedName>
</protein>
<evidence type="ECO:0000313" key="5">
    <source>
        <dbReference type="Proteomes" id="UP000626109"/>
    </source>
</evidence>
<feature type="compositionally biased region" description="Acidic residues" evidence="1">
    <location>
        <begin position="686"/>
        <end position="697"/>
    </location>
</feature>
<evidence type="ECO:0000313" key="6">
    <source>
        <dbReference type="Proteomes" id="UP000654075"/>
    </source>
</evidence>
<keyword evidence="2" id="KW-0472">Membrane</keyword>